<organism evidence="2 3">
    <name type="scientific">Paenibacillus psychroresistens</name>
    <dbReference type="NCBI Taxonomy" id="1778678"/>
    <lineage>
        <taxon>Bacteria</taxon>
        <taxon>Bacillati</taxon>
        <taxon>Bacillota</taxon>
        <taxon>Bacilli</taxon>
        <taxon>Bacillales</taxon>
        <taxon>Paenibacillaceae</taxon>
        <taxon>Paenibacillus</taxon>
    </lineage>
</organism>
<sequence>MFNRLRMMLIITALTIMILPGAVFADSGLAVIDKSLLDKGIITVSYSKAKETKAIVRITKDKVNYDYILVVGAQYPLQLGNGDYTIMVAEAVGGTKYKAIAQETVILNMQKENDVFLQSMVQVDWNKKSKSVIKALELTKNAKTDKEKVTAIYTYITKNFKYDFDKAKTVKTGYIPILDDVFKASKGICYDYATTFAAMTRSLGIPTKLVMGYYAKNPTVYHAWNQVYLKDTNEWITVDSTNDAVQVQAGKATIMSKKTAEFKISKIY</sequence>
<dbReference type="PANTHER" id="PTHR33490">
    <property type="entry name" value="BLR5614 PROTEIN-RELATED"/>
    <property type="match status" value="1"/>
</dbReference>
<dbReference type="InterPro" id="IPR002931">
    <property type="entry name" value="Transglutaminase-like"/>
</dbReference>
<protein>
    <submittedName>
        <fullName evidence="2">Transglutaminase domain-containing protein</fullName>
    </submittedName>
</protein>
<evidence type="ECO:0000313" key="2">
    <source>
        <dbReference type="EMBL" id="QGQ99868.1"/>
    </source>
</evidence>
<evidence type="ECO:0000313" key="3">
    <source>
        <dbReference type="Proteomes" id="UP000426246"/>
    </source>
</evidence>
<reference evidence="3" key="1">
    <citation type="submission" date="2018-11" db="EMBL/GenBank/DDBJ databases">
        <title>Complete genome sequence of Paenibacillus sp. ML311-T8.</title>
        <authorList>
            <person name="Nam Y.-D."/>
            <person name="Kang J."/>
            <person name="Chung W.-H."/>
            <person name="Park Y.S."/>
        </authorList>
    </citation>
    <scope>NUCLEOTIDE SEQUENCE [LARGE SCALE GENOMIC DNA]</scope>
    <source>
        <strain evidence="3">ML311-T8</strain>
    </source>
</reference>
<feature type="domain" description="Transglutaminase-like" evidence="1">
    <location>
        <begin position="181"/>
        <end position="242"/>
    </location>
</feature>
<dbReference type="SMART" id="SM00460">
    <property type="entry name" value="TGc"/>
    <property type="match status" value="1"/>
</dbReference>
<gene>
    <name evidence="2" type="ORF">EHS13_35885</name>
</gene>
<dbReference type="RefSeq" id="WP_155705136.1">
    <property type="nucleotide sequence ID" value="NZ_CP034235.1"/>
</dbReference>
<dbReference type="Pfam" id="PF01841">
    <property type="entry name" value="Transglut_core"/>
    <property type="match status" value="1"/>
</dbReference>
<dbReference type="KEGG" id="ppsc:EHS13_35885"/>
<dbReference type="SUPFAM" id="SSF54001">
    <property type="entry name" value="Cysteine proteinases"/>
    <property type="match status" value="1"/>
</dbReference>
<keyword evidence="3" id="KW-1185">Reference proteome</keyword>
<name>A0A6B8RY01_9BACL</name>
<proteinExistence type="predicted"/>
<dbReference type="EMBL" id="CP034235">
    <property type="protein sequence ID" value="QGQ99868.1"/>
    <property type="molecule type" value="Genomic_DNA"/>
</dbReference>
<accession>A0A6B8RY01</accession>
<dbReference type="Proteomes" id="UP000426246">
    <property type="component" value="Chromosome"/>
</dbReference>
<dbReference type="Gene3D" id="3.10.620.30">
    <property type="match status" value="1"/>
</dbReference>
<dbReference type="InterPro" id="IPR038765">
    <property type="entry name" value="Papain-like_cys_pep_sf"/>
</dbReference>
<evidence type="ECO:0000259" key="1">
    <source>
        <dbReference type="SMART" id="SM00460"/>
    </source>
</evidence>
<dbReference type="AlphaFoldDB" id="A0A6B8RY01"/>
<dbReference type="OrthoDB" id="9787782at2"/>